<accession>A0A517P1P5</accession>
<dbReference type="AlphaFoldDB" id="A0A517P1P5"/>
<dbReference type="PANTHER" id="PTHR43679">
    <property type="entry name" value="OCTANOYLTRANSFERASE LIPM-RELATED"/>
    <property type="match status" value="1"/>
</dbReference>
<gene>
    <name evidence="2" type="primary">lplJ</name>
    <name evidence="2" type="ORF">K239x_52910</name>
</gene>
<dbReference type="EC" id="6.3.1.20" evidence="2"/>
<dbReference type="PROSITE" id="PS51733">
    <property type="entry name" value="BPL_LPL_CATALYTIC"/>
    <property type="match status" value="1"/>
</dbReference>
<dbReference type="OrthoDB" id="9788148at2"/>
<evidence type="ECO:0000313" key="2">
    <source>
        <dbReference type="EMBL" id="QDT13273.1"/>
    </source>
</evidence>
<dbReference type="Proteomes" id="UP000319817">
    <property type="component" value="Chromosome"/>
</dbReference>
<sequence length="240" mass="27133">MTLTTESITNPSDHLSLDEAALLLADSDEIGESFRVWEFAEPTVVVGRSTKVGYEINRQYCHDNQIPILRRCSGGASIVGGPGCMMYSVVLRLDSDNGLRQIDAAHRHVMQRVLTAVQDQIPQAKLQGTCDLTYRDRKFSGNSLRIARSHLLYHGTILYAADLDRVANCLADAPRQPDYRLGRTHEDFVTNVAIDSAVLASRLSDVFGIEPPRLTLPVREEMQRLRTERYDNPQWHFRHE</sequence>
<dbReference type="EMBL" id="CP036526">
    <property type="protein sequence ID" value="QDT13273.1"/>
    <property type="molecule type" value="Genomic_DNA"/>
</dbReference>
<dbReference type="InterPro" id="IPR045864">
    <property type="entry name" value="aa-tRNA-synth_II/BPL/LPL"/>
</dbReference>
<dbReference type="InterPro" id="IPR050664">
    <property type="entry name" value="Octanoyltrans_LipM/LipL"/>
</dbReference>
<dbReference type="InterPro" id="IPR004143">
    <property type="entry name" value="BPL_LPL_catalytic"/>
</dbReference>
<dbReference type="UniPathway" id="UPA00537">
    <property type="reaction ID" value="UER00595"/>
</dbReference>
<dbReference type="Pfam" id="PF21948">
    <property type="entry name" value="LplA-B_cat"/>
    <property type="match status" value="1"/>
</dbReference>
<protein>
    <submittedName>
        <fullName evidence="2">Lipoate-protein ligase LplJ</fullName>
        <ecNumber evidence="2">6.3.1.20</ecNumber>
    </submittedName>
</protein>
<proteinExistence type="predicted"/>
<dbReference type="SUPFAM" id="SSF55681">
    <property type="entry name" value="Class II aaRS and biotin synthetases"/>
    <property type="match status" value="1"/>
</dbReference>
<dbReference type="PANTHER" id="PTHR43679:SF2">
    <property type="entry name" value="OCTANOYL-[GCVH]:PROTEIN N-OCTANOYLTRANSFERASE"/>
    <property type="match status" value="1"/>
</dbReference>
<keyword evidence="2" id="KW-0436">Ligase</keyword>
<evidence type="ECO:0000259" key="1">
    <source>
        <dbReference type="PROSITE" id="PS51733"/>
    </source>
</evidence>
<keyword evidence="3" id="KW-1185">Reference proteome</keyword>
<dbReference type="Gene3D" id="3.30.930.10">
    <property type="entry name" value="Bira Bifunctional Protein, Domain 2"/>
    <property type="match status" value="1"/>
</dbReference>
<name>A0A517P1P5_9BACT</name>
<reference evidence="2 3" key="1">
    <citation type="submission" date="2019-02" db="EMBL/GenBank/DDBJ databases">
        <title>Deep-cultivation of Planctomycetes and their phenomic and genomic characterization uncovers novel biology.</title>
        <authorList>
            <person name="Wiegand S."/>
            <person name="Jogler M."/>
            <person name="Boedeker C."/>
            <person name="Pinto D."/>
            <person name="Vollmers J."/>
            <person name="Rivas-Marin E."/>
            <person name="Kohn T."/>
            <person name="Peeters S.H."/>
            <person name="Heuer A."/>
            <person name="Rast P."/>
            <person name="Oberbeckmann S."/>
            <person name="Bunk B."/>
            <person name="Jeske O."/>
            <person name="Meyerdierks A."/>
            <person name="Storesund J.E."/>
            <person name="Kallscheuer N."/>
            <person name="Luecker S."/>
            <person name="Lage O.M."/>
            <person name="Pohl T."/>
            <person name="Merkel B.J."/>
            <person name="Hornburger P."/>
            <person name="Mueller R.-W."/>
            <person name="Bruemmer F."/>
            <person name="Labrenz M."/>
            <person name="Spormann A.M."/>
            <person name="Op den Camp H."/>
            <person name="Overmann J."/>
            <person name="Amann R."/>
            <person name="Jetten M.S.M."/>
            <person name="Mascher T."/>
            <person name="Medema M.H."/>
            <person name="Devos D.P."/>
            <person name="Kaster A.-K."/>
            <person name="Ovreas L."/>
            <person name="Rohde M."/>
            <person name="Galperin M.Y."/>
            <person name="Jogler C."/>
        </authorList>
    </citation>
    <scope>NUCLEOTIDE SEQUENCE [LARGE SCALE GENOMIC DNA]</scope>
    <source>
        <strain evidence="2 3">K23_9</strain>
    </source>
</reference>
<dbReference type="GO" id="GO:0016979">
    <property type="term" value="F:lipoate-protein ligase activity"/>
    <property type="evidence" value="ECO:0007669"/>
    <property type="project" value="UniProtKB-EC"/>
</dbReference>
<evidence type="ECO:0000313" key="3">
    <source>
        <dbReference type="Proteomes" id="UP000319817"/>
    </source>
</evidence>
<organism evidence="2 3">
    <name type="scientific">Stieleria marina</name>
    <dbReference type="NCBI Taxonomy" id="1930275"/>
    <lineage>
        <taxon>Bacteria</taxon>
        <taxon>Pseudomonadati</taxon>
        <taxon>Planctomycetota</taxon>
        <taxon>Planctomycetia</taxon>
        <taxon>Pirellulales</taxon>
        <taxon>Pirellulaceae</taxon>
        <taxon>Stieleria</taxon>
    </lineage>
</organism>
<dbReference type="RefSeq" id="WP_145421034.1">
    <property type="nucleotide sequence ID" value="NZ_CP036526.1"/>
</dbReference>
<feature type="domain" description="BPL/LPL catalytic" evidence="1">
    <location>
        <begin position="28"/>
        <end position="211"/>
    </location>
</feature>